<dbReference type="EMBL" id="BNJJ01000021">
    <property type="protein sequence ID" value="GHO88061.1"/>
    <property type="molecule type" value="Genomic_DNA"/>
</dbReference>
<feature type="domain" description="HTH luxR-type" evidence="4">
    <location>
        <begin position="964"/>
        <end position="1029"/>
    </location>
</feature>
<comment type="caution">
    <text evidence="5">The sequence shown here is derived from an EMBL/GenBank/DDBJ whole genome shotgun (WGS) entry which is preliminary data.</text>
</comment>
<dbReference type="InterPro" id="IPR000792">
    <property type="entry name" value="Tscrpt_reg_LuxR_C"/>
</dbReference>
<evidence type="ECO:0000256" key="1">
    <source>
        <dbReference type="ARBA" id="ARBA00023015"/>
    </source>
</evidence>
<dbReference type="CDD" id="cd06170">
    <property type="entry name" value="LuxR_C_like"/>
    <property type="match status" value="1"/>
</dbReference>
<dbReference type="InterPro" id="IPR059106">
    <property type="entry name" value="WHD_MalT"/>
</dbReference>
<evidence type="ECO:0000313" key="5">
    <source>
        <dbReference type="EMBL" id="GHO88061.1"/>
    </source>
</evidence>
<evidence type="ECO:0000256" key="2">
    <source>
        <dbReference type="ARBA" id="ARBA00023125"/>
    </source>
</evidence>
<dbReference type="InterPro" id="IPR027417">
    <property type="entry name" value="P-loop_NTPase"/>
</dbReference>
<dbReference type="InterPro" id="IPR011990">
    <property type="entry name" value="TPR-like_helical_dom_sf"/>
</dbReference>
<dbReference type="Gene3D" id="3.40.50.300">
    <property type="entry name" value="P-loop containing nucleotide triphosphate hydrolases"/>
    <property type="match status" value="1"/>
</dbReference>
<dbReference type="PANTHER" id="PTHR44688">
    <property type="entry name" value="DNA-BINDING TRANSCRIPTIONAL ACTIVATOR DEVR_DOSR"/>
    <property type="match status" value="1"/>
</dbReference>
<dbReference type="InterPro" id="IPR041617">
    <property type="entry name" value="TPR_MalT"/>
</dbReference>
<dbReference type="InterPro" id="IPR016032">
    <property type="entry name" value="Sig_transdc_resp-reg_C-effctor"/>
</dbReference>
<dbReference type="Proteomes" id="UP000635565">
    <property type="component" value="Unassembled WGS sequence"/>
</dbReference>
<dbReference type="Pfam" id="PF00196">
    <property type="entry name" value="GerE"/>
    <property type="match status" value="1"/>
</dbReference>
<dbReference type="PRINTS" id="PR00038">
    <property type="entry name" value="HTHLUXR"/>
</dbReference>
<dbReference type="RefSeq" id="WP_201365616.1">
    <property type="nucleotide sequence ID" value="NZ_BNJJ01000021.1"/>
</dbReference>
<dbReference type="SUPFAM" id="SSF46894">
    <property type="entry name" value="C-terminal effector domain of the bipartite response regulators"/>
    <property type="match status" value="1"/>
</dbReference>
<accession>A0ABQ3VRV6</accession>
<sequence>MSKIASYLLIWSAQQDAYMLYERCNNDHALLQGDEPAWFRWLASHTSFSFQGRHGHLNLHKETRPRGSKGYWYAYRRQGKRIIKKYVGRSAQLTTACLETTAQALASPPSALPSHQEKQDATSSDVPLLLAKFQPPRLPASLVKRERLLTLLDGAYSHPLTLLVAPAGFGKTTLAGQWISSRSAHEQMPPVSWISLEKGDNDPVRFWRYVITACQNFHAREDHMVLAQLSGGLHLSFEQHFQERVLTPFLNALAMYACRGLLVLEDYHVITEPSIHETLAFFLDHLPASLHVIMLSRSEPPLPLARWRAGGALQEIQAGDLRFVPAETAEFLQQTLAFSLTEETLQRLDAQLEGWAAGLRLFTLTLQGHATQPDVEQSHLLLARNHRPILDYFTNEVISAQKEPFQHFLLQTSVLSRLSGSLCEAITGRQDSSLLLEQVERAGLFLQPLNEPGQWYRYHELFMEALRHEARHRLGEEVLHTLSLRACRWYEAHDMLDEAIETALAIREYAYAASLLERYAGLQLFERWHYALHRWLAQLPEEILRTHPMLCFLYAMAHLFVKDRYAPETRVFLEELLQKAEQSWCTAEDRPKLGAVFTVRSLAAYWQDNYAESFAAARQALALLPEHEIRLRSMSLANAGMEELFAGRFNSARQVMAETCSLSANTDNIYLMLAAILALGNLCSEQGALRQAEHYYRQALVETEGQDNTLDDHGFSLLGLARLDYERNNITSARQKASRALTIGRRLKNLSLQTGSALALARILLAQGEGEQAQQLLQELAAQIHRPRLLRELLLGQAQLALARGFLATAQCWIPISMPEGTLIPFAQREQEMLFKAHLLLAQGACHKALALLDSWQREEFSRGELEQLVLSALAHAQLSSSEQAEMIQANGPDYHWLQARQLLLKALELAQPEAFQRLFLDEGEKMASLLRAVLPAINDVALHTYTRSLVLAFSGPGTIAGSSAPPSRLLSVQEQHVLHLMADGRSNQEMARELVVTVNTIKTQIRSIYRKLHVNNRVSAIDAARRLGLL</sequence>
<keyword evidence="6" id="KW-1185">Reference proteome</keyword>
<dbReference type="Pfam" id="PF25873">
    <property type="entry name" value="WHD_MalT"/>
    <property type="match status" value="1"/>
</dbReference>
<protein>
    <recommendedName>
        <fullName evidence="4">HTH luxR-type domain-containing protein</fullName>
    </recommendedName>
</protein>
<evidence type="ECO:0000259" key="4">
    <source>
        <dbReference type="PROSITE" id="PS50043"/>
    </source>
</evidence>
<reference evidence="5 6" key="1">
    <citation type="journal article" date="2021" name="Int. J. Syst. Evol. Microbiol.">
        <title>Reticulibacter mediterranei gen. nov., sp. nov., within the new family Reticulibacteraceae fam. nov., and Ktedonospora formicarum gen. nov., sp. nov., Ktedonobacter robiniae sp. nov., Dictyobacter formicarum sp. nov. and Dictyobacter arantiisoli sp. nov., belonging to the class Ktedonobacteria.</title>
        <authorList>
            <person name="Yabe S."/>
            <person name="Zheng Y."/>
            <person name="Wang C.M."/>
            <person name="Sakai Y."/>
            <person name="Abe K."/>
            <person name="Yokota A."/>
            <person name="Donadio S."/>
            <person name="Cavaletti L."/>
            <person name="Monciardini P."/>
        </authorList>
    </citation>
    <scope>NUCLEOTIDE SEQUENCE [LARGE SCALE GENOMIC DNA]</scope>
    <source>
        <strain evidence="5 6">SOSP1-9</strain>
    </source>
</reference>
<keyword evidence="3" id="KW-0804">Transcription</keyword>
<organism evidence="5 6">
    <name type="scientific">Dictyobacter formicarum</name>
    <dbReference type="NCBI Taxonomy" id="2778368"/>
    <lineage>
        <taxon>Bacteria</taxon>
        <taxon>Bacillati</taxon>
        <taxon>Chloroflexota</taxon>
        <taxon>Ktedonobacteria</taxon>
        <taxon>Ktedonobacterales</taxon>
        <taxon>Dictyobacteraceae</taxon>
        <taxon>Dictyobacter</taxon>
    </lineage>
</organism>
<evidence type="ECO:0000256" key="3">
    <source>
        <dbReference type="ARBA" id="ARBA00023163"/>
    </source>
</evidence>
<dbReference type="SUPFAM" id="SSF52540">
    <property type="entry name" value="P-loop containing nucleoside triphosphate hydrolases"/>
    <property type="match status" value="1"/>
</dbReference>
<dbReference type="PANTHER" id="PTHR44688:SF16">
    <property type="entry name" value="DNA-BINDING TRANSCRIPTIONAL ACTIVATOR DEVR_DOSR"/>
    <property type="match status" value="1"/>
</dbReference>
<keyword evidence="2" id="KW-0238">DNA-binding</keyword>
<dbReference type="Gene3D" id="1.25.40.10">
    <property type="entry name" value="Tetratricopeptide repeat domain"/>
    <property type="match status" value="1"/>
</dbReference>
<gene>
    <name evidence="5" type="ORF">KSZ_60670</name>
</gene>
<dbReference type="Pfam" id="PF17874">
    <property type="entry name" value="TPR_MalT"/>
    <property type="match status" value="1"/>
</dbReference>
<dbReference type="SMART" id="SM00421">
    <property type="entry name" value="HTH_LUXR"/>
    <property type="match status" value="1"/>
</dbReference>
<dbReference type="Gene3D" id="1.10.10.10">
    <property type="entry name" value="Winged helix-like DNA-binding domain superfamily/Winged helix DNA-binding domain"/>
    <property type="match status" value="1"/>
</dbReference>
<evidence type="ECO:0000313" key="6">
    <source>
        <dbReference type="Proteomes" id="UP000635565"/>
    </source>
</evidence>
<dbReference type="SUPFAM" id="SSF48452">
    <property type="entry name" value="TPR-like"/>
    <property type="match status" value="1"/>
</dbReference>
<name>A0ABQ3VRV6_9CHLR</name>
<proteinExistence type="predicted"/>
<keyword evidence="1" id="KW-0805">Transcription regulation</keyword>
<dbReference type="InterPro" id="IPR036388">
    <property type="entry name" value="WH-like_DNA-bd_sf"/>
</dbReference>
<dbReference type="PROSITE" id="PS50043">
    <property type="entry name" value="HTH_LUXR_2"/>
    <property type="match status" value="1"/>
</dbReference>